<dbReference type="VEuPathDB" id="FungiDB:PHYBLDRAFT_80494"/>
<evidence type="ECO:0000259" key="4">
    <source>
        <dbReference type="Pfam" id="PF25372"/>
    </source>
</evidence>
<dbReference type="STRING" id="763407.A0A162TCZ7"/>
<evidence type="ECO:0000256" key="2">
    <source>
        <dbReference type="SAM" id="Phobius"/>
    </source>
</evidence>
<feature type="compositionally biased region" description="Low complexity" evidence="1">
    <location>
        <begin position="487"/>
        <end position="501"/>
    </location>
</feature>
<evidence type="ECO:0000259" key="3">
    <source>
        <dbReference type="Pfam" id="PF12937"/>
    </source>
</evidence>
<proteinExistence type="predicted"/>
<keyword evidence="2" id="KW-1133">Transmembrane helix</keyword>
<feature type="domain" description="F-box/LRR-repeat protein 15-like leucin rich repeat" evidence="4">
    <location>
        <begin position="317"/>
        <end position="431"/>
    </location>
</feature>
<dbReference type="InterPro" id="IPR057207">
    <property type="entry name" value="FBXL15_LRR"/>
</dbReference>
<dbReference type="InterPro" id="IPR001810">
    <property type="entry name" value="F-box_dom"/>
</dbReference>
<evidence type="ECO:0000313" key="6">
    <source>
        <dbReference type="Proteomes" id="UP000077315"/>
    </source>
</evidence>
<feature type="region of interest" description="Disordered" evidence="1">
    <location>
        <begin position="674"/>
        <end position="713"/>
    </location>
</feature>
<feature type="region of interest" description="Disordered" evidence="1">
    <location>
        <begin position="247"/>
        <end position="276"/>
    </location>
</feature>
<accession>A0A162TCZ7</accession>
<keyword evidence="2" id="KW-0812">Transmembrane</keyword>
<reference evidence="6" key="1">
    <citation type="submission" date="2015-06" db="EMBL/GenBank/DDBJ databases">
        <title>Expansion of signal transduction pathways in fungi by whole-genome duplication.</title>
        <authorList>
            <consortium name="DOE Joint Genome Institute"/>
            <person name="Corrochano L.M."/>
            <person name="Kuo A."/>
            <person name="Marcet-Houben M."/>
            <person name="Polaino S."/>
            <person name="Salamov A."/>
            <person name="Villalobos J.M."/>
            <person name="Alvarez M.I."/>
            <person name="Avalos J."/>
            <person name="Benito E.P."/>
            <person name="Benoit I."/>
            <person name="Burger G."/>
            <person name="Camino L.P."/>
            <person name="Canovas D."/>
            <person name="Cerda-Olmedo E."/>
            <person name="Cheng J.-F."/>
            <person name="Dominguez A."/>
            <person name="Elias M."/>
            <person name="Eslava A.P."/>
            <person name="Glaser F."/>
            <person name="Grimwood J."/>
            <person name="Gutierrez G."/>
            <person name="Heitman J."/>
            <person name="Henrissat B."/>
            <person name="Iturriaga E.A."/>
            <person name="Lang B.F."/>
            <person name="Lavin J.L."/>
            <person name="Lee S."/>
            <person name="Li W."/>
            <person name="Lindquist E."/>
            <person name="Lopez-Garcia S."/>
            <person name="Luque E.M."/>
            <person name="Marcos A.T."/>
            <person name="Martin J."/>
            <person name="McCluskey K."/>
            <person name="Medina H.R."/>
            <person name="Miralles-Duran A."/>
            <person name="Miyazaki A."/>
            <person name="Munoz-Torres E."/>
            <person name="Oguiza J.A."/>
            <person name="Ohm R."/>
            <person name="Olmedo M."/>
            <person name="Orejas M."/>
            <person name="Ortiz-Castellanos L."/>
            <person name="Pisabarro A.G."/>
            <person name="Rodriguez-Romero J."/>
            <person name="Ruiz-Herrera J."/>
            <person name="Ruiz-Vazquez R."/>
            <person name="Sanz C."/>
            <person name="Schackwitz W."/>
            <person name="Schmutz J."/>
            <person name="Shahriari M."/>
            <person name="Shelest E."/>
            <person name="Silva-Franco F."/>
            <person name="Soanes D."/>
            <person name="Syed K."/>
            <person name="Tagua V.G."/>
            <person name="Talbot N.J."/>
            <person name="Thon M."/>
            <person name="De vries R.P."/>
            <person name="Wiebenga A."/>
            <person name="Yadav J.S."/>
            <person name="Braun E.L."/>
            <person name="Baker S."/>
            <person name="Garre V."/>
            <person name="Horwitz B."/>
            <person name="Torres-Martinez S."/>
            <person name="Idnurm A."/>
            <person name="Herrera-Estrella A."/>
            <person name="Gabaldon T."/>
            <person name="Grigoriev I.V."/>
        </authorList>
    </citation>
    <scope>NUCLEOTIDE SEQUENCE [LARGE SCALE GENOMIC DNA]</scope>
    <source>
        <strain evidence="6">NRRL 1555(-)</strain>
    </source>
</reference>
<evidence type="ECO:0000313" key="5">
    <source>
        <dbReference type="EMBL" id="OAD66143.1"/>
    </source>
</evidence>
<feature type="compositionally biased region" description="Polar residues" evidence="1">
    <location>
        <begin position="263"/>
        <end position="273"/>
    </location>
</feature>
<dbReference type="PANTHER" id="PTHR13318:SF190">
    <property type="entry name" value="PARTNER OF PAIRED, ISOFORM B"/>
    <property type="match status" value="1"/>
</dbReference>
<feature type="compositionally biased region" description="Low complexity" evidence="1">
    <location>
        <begin position="78"/>
        <end position="104"/>
    </location>
</feature>
<dbReference type="Proteomes" id="UP000077315">
    <property type="component" value="Unassembled WGS sequence"/>
</dbReference>
<sequence>MCKLSSCVTLLFEDERVDWTDWIRKKIMKGFLLAILGLFLGWIQFWIHCCVHIAAAITAVIHISSALNRKRRNTDYTSLSSESSSSSAVSQNNSRRQRSFQQSQLSTQLLLKQQQKQKMYRTQQNQPEAKKRPSYVQRLPNEVLMVVFEMVGTGGRKADLLNCTLVSKLWHDLVTPVLWRAPIPTQPICWLSSPSTLALLSASSSSSSSSSSTSSSYSFYSSNSTLSPPSSSSSSSSSCFSNSNGLRSNKWHTSHPQKEEQKPYQTYSKTSSPDMEVKDVHRVSTGFPIHLPKYGHAIRNLTLSSPALHITDCSVRHILKYCPNLVSLQLANCRHITNDSLRSLSRAQCAPHLRVLNLQNCVQVSDTGLTYLAAECSSLEIIQLGGCVRISHQGVTHLVKASSRTLRRLCLSDCGRVTGVTIHQIAKLCRTRLEWLDIARIGAVQHADLAALVSYCPNLTRLNLARPKSMLLRQLQQHRQEQRRLQHQQYRSSQQTQTQTQNDDDYMLPLLESQVNPLDELIDMLRRYNVQPAISSLFAHNQRFEQQYQQLAKLDDVSDASLELIITQLPRLAHLDLSHWTCLTDGAICVLAKHGLALTHLNLSGCKNITYRVFGYLSSLCHRNEKLTNITLGEFVPLHEPPPLAPTNPSTANTSPANTSPALAALAAAVATTQARRRVRRPATGTTISTTTISTTSTTATTTIRGTGSSSSI</sequence>
<feature type="transmembrane region" description="Helical" evidence="2">
    <location>
        <begin position="30"/>
        <end position="47"/>
    </location>
</feature>
<feature type="region of interest" description="Disordered" evidence="1">
    <location>
        <begin position="77"/>
        <end position="104"/>
    </location>
</feature>
<dbReference type="GO" id="GO:0031146">
    <property type="term" value="P:SCF-dependent proteasomal ubiquitin-dependent protein catabolic process"/>
    <property type="evidence" value="ECO:0007669"/>
    <property type="project" value="TreeGrafter"/>
</dbReference>
<dbReference type="RefSeq" id="XP_018284183.1">
    <property type="nucleotide sequence ID" value="XM_018443587.1"/>
</dbReference>
<name>A0A162TCZ7_PHYB8</name>
<feature type="domain" description="F-box" evidence="3">
    <location>
        <begin position="137"/>
        <end position="181"/>
    </location>
</feature>
<dbReference type="GeneID" id="29004492"/>
<dbReference type="Pfam" id="PF25372">
    <property type="entry name" value="DUF7885"/>
    <property type="match status" value="1"/>
</dbReference>
<dbReference type="Pfam" id="PF12937">
    <property type="entry name" value="F-box-like"/>
    <property type="match status" value="1"/>
</dbReference>
<dbReference type="InParanoid" id="A0A162TCZ7"/>
<dbReference type="SUPFAM" id="SSF81383">
    <property type="entry name" value="F-box domain"/>
    <property type="match status" value="1"/>
</dbReference>
<gene>
    <name evidence="5" type="ORF">PHYBLDRAFT_80494</name>
</gene>
<dbReference type="OrthoDB" id="421226at2759"/>
<dbReference type="InterPro" id="IPR036047">
    <property type="entry name" value="F-box-like_dom_sf"/>
</dbReference>
<protein>
    <submittedName>
        <fullName evidence="5">Uncharacterized protein</fullName>
    </submittedName>
</protein>
<keyword evidence="2" id="KW-0472">Membrane</keyword>
<dbReference type="InterPro" id="IPR006553">
    <property type="entry name" value="Leu-rich_rpt_Cys-con_subtyp"/>
</dbReference>
<keyword evidence="6" id="KW-1185">Reference proteome</keyword>
<dbReference type="Gene3D" id="1.20.1280.50">
    <property type="match status" value="1"/>
</dbReference>
<dbReference type="GO" id="GO:0019005">
    <property type="term" value="C:SCF ubiquitin ligase complex"/>
    <property type="evidence" value="ECO:0007669"/>
    <property type="project" value="TreeGrafter"/>
</dbReference>
<feature type="compositionally biased region" description="Low complexity" evidence="1">
    <location>
        <begin position="682"/>
        <end position="713"/>
    </location>
</feature>
<dbReference type="SMART" id="SM00367">
    <property type="entry name" value="LRR_CC"/>
    <property type="match status" value="7"/>
</dbReference>
<dbReference type="PANTHER" id="PTHR13318">
    <property type="entry name" value="PARTNER OF PAIRED, ISOFORM B-RELATED"/>
    <property type="match status" value="1"/>
</dbReference>
<dbReference type="Gene3D" id="3.80.10.10">
    <property type="entry name" value="Ribonuclease Inhibitor"/>
    <property type="match status" value="3"/>
</dbReference>
<dbReference type="EMBL" id="KV441005">
    <property type="protein sequence ID" value="OAD66143.1"/>
    <property type="molecule type" value="Genomic_DNA"/>
</dbReference>
<organism evidence="5 6">
    <name type="scientific">Phycomyces blakesleeanus (strain ATCC 8743b / DSM 1359 / FGSC 10004 / NBRC 33097 / NRRL 1555)</name>
    <dbReference type="NCBI Taxonomy" id="763407"/>
    <lineage>
        <taxon>Eukaryota</taxon>
        <taxon>Fungi</taxon>
        <taxon>Fungi incertae sedis</taxon>
        <taxon>Mucoromycota</taxon>
        <taxon>Mucoromycotina</taxon>
        <taxon>Mucoromycetes</taxon>
        <taxon>Mucorales</taxon>
        <taxon>Phycomycetaceae</taxon>
        <taxon>Phycomyces</taxon>
    </lineage>
</organism>
<evidence type="ECO:0000256" key="1">
    <source>
        <dbReference type="SAM" id="MobiDB-lite"/>
    </source>
</evidence>
<dbReference type="InterPro" id="IPR032675">
    <property type="entry name" value="LRR_dom_sf"/>
</dbReference>
<feature type="region of interest" description="Disordered" evidence="1">
    <location>
        <begin position="483"/>
        <end position="503"/>
    </location>
</feature>
<dbReference type="SUPFAM" id="SSF52047">
    <property type="entry name" value="RNI-like"/>
    <property type="match status" value="1"/>
</dbReference>
<dbReference type="AlphaFoldDB" id="A0A162TCZ7"/>